<evidence type="ECO:0000313" key="3">
    <source>
        <dbReference type="Proteomes" id="UP001556118"/>
    </source>
</evidence>
<accession>A0ABV3RCT0</accession>
<keyword evidence="1" id="KW-0812">Transmembrane</keyword>
<name>A0ABV3RCT0_9SPHN</name>
<keyword evidence="1" id="KW-0472">Membrane</keyword>
<gene>
    <name evidence="2" type="ORF">ABUH87_12280</name>
</gene>
<dbReference type="Proteomes" id="UP001556118">
    <property type="component" value="Unassembled WGS sequence"/>
</dbReference>
<dbReference type="EMBL" id="JBFNXR010000048">
    <property type="protein sequence ID" value="MEW9855916.1"/>
    <property type="molecule type" value="Genomic_DNA"/>
</dbReference>
<sequence length="58" mass="6263">MSGKDIWNFLAVYGGVLMGIALLGLLTGSLMDDTDHLTALLFAATSTIIRAIREETHQ</sequence>
<keyword evidence="3" id="KW-1185">Reference proteome</keyword>
<reference evidence="2 3" key="1">
    <citation type="submission" date="2024-06" db="EMBL/GenBank/DDBJ databases">
        <title>Novosphingobium rhizovicinus M1R2S20.</title>
        <authorList>
            <person name="Sun J.-Q."/>
        </authorList>
    </citation>
    <scope>NUCLEOTIDE SEQUENCE [LARGE SCALE GENOMIC DNA]</scope>
    <source>
        <strain evidence="2 3">M1R2S20</strain>
    </source>
</reference>
<keyword evidence="1" id="KW-1133">Transmembrane helix</keyword>
<feature type="transmembrane region" description="Helical" evidence="1">
    <location>
        <begin position="7"/>
        <end position="30"/>
    </location>
</feature>
<evidence type="ECO:0000313" key="2">
    <source>
        <dbReference type="EMBL" id="MEW9855916.1"/>
    </source>
</evidence>
<proteinExistence type="predicted"/>
<evidence type="ECO:0000256" key="1">
    <source>
        <dbReference type="SAM" id="Phobius"/>
    </source>
</evidence>
<organism evidence="2 3">
    <name type="scientific">Novosphingobium rhizovicinum</name>
    <dbReference type="NCBI Taxonomy" id="3228928"/>
    <lineage>
        <taxon>Bacteria</taxon>
        <taxon>Pseudomonadati</taxon>
        <taxon>Pseudomonadota</taxon>
        <taxon>Alphaproteobacteria</taxon>
        <taxon>Sphingomonadales</taxon>
        <taxon>Sphingomonadaceae</taxon>
        <taxon>Novosphingobium</taxon>
    </lineage>
</organism>
<protein>
    <submittedName>
        <fullName evidence="2">Uncharacterized protein</fullName>
    </submittedName>
</protein>
<dbReference type="RefSeq" id="WP_367774082.1">
    <property type="nucleotide sequence ID" value="NZ_JBFNXR010000048.1"/>
</dbReference>
<comment type="caution">
    <text evidence="2">The sequence shown here is derived from an EMBL/GenBank/DDBJ whole genome shotgun (WGS) entry which is preliminary data.</text>
</comment>